<comment type="similarity">
    <text evidence="1">Belongs to the transglycosylase Slt family.</text>
</comment>
<dbReference type="Pfam" id="PF14718">
    <property type="entry name" value="SLT_L"/>
    <property type="match status" value="1"/>
</dbReference>
<reference evidence="6 7" key="1">
    <citation type="journal article" date="2024" name="Microbiology">
        <title>Methylomarinum rosea sp. nov., a novel halophilic methanotrophic bacterium from the hypersaline Lake Elton.</title>
        <authorList>
            <person name="Suleimanov R.Z."/>
            <person name="Oshkin I.Y."/>
            <person name="Danilova O.V."/>
            <person name="Suzina N.E."/>
            <person name="Dedysh S.N."/>
        </authorList>
    </citation>
    <scope>NUCLEOTIDE SEQUENCE [LARGE SCALE GENOMIC DNA]</scope>
    <source>
        <strain evidence="6 7">Ch1-1</strain>
    </source>
</reference>
<evidence type="ECO:0000256" key="2">
    <source>
        <dbReference type="ARBA" id="ARBA00022729"/>
    </source>
</evidence>
<dbReference type="GO" id="GO:0004553">
    <property type="term" value="F:hydrolase activity, hydrolyzing O-glycosyl compounds"/>
    <property type="evidence" value="ECO:0007669"/>
    <property type="project" value="InterPro"/>
</dbReference>
<dbReference type="PANTHER" id="PTHR37423">
    <property type="entry name" value="SOLUBLE LYTIC MUREIN TRANSGLYCOSYLASE-RELATED"/>
    <property type="match status" value="1"/>
</dbReference>
<protein>
    <submittedName>
        <fullName evidence="6">Transglycosylase SLT domain-containing protein</fullName>
    </submittedName>
</protein>
<evidence type="ECO:0000256" key="1">
    <source>
        <dbReference type="ARBA" id="ARBA00007734"/>
    </source>
</evidence>
<dbReference type="SUPFAM" id="SSF53955">
    <property type="entry name" value="Lysozyme-like"/>
    <property type="match status" value="1"/>
</dbReference>
<evidence type="ECO:0000313" key="7">
    <source>
        <dbReference type="Proteomes" id="UP001225378"/>
    </source>
</evidence>
<feature type="signal peptide" evidence="3">
    <location>
        <begin position="1"/>
        <end position="22"/>
    </location>
</feature>
<dbReference type="SUPFAM" id="SSF48435">
    <property type="entry name" value="Bacterial muramidases"/>
    <property type="match status" value="1"/>
</dbReference>
<dbReference type="Gene3D" id="1.10.530.10">
    <property type="match status" value="1"/>
</dbReference>
<dbReference type="EMBL" id="CP157743">
    <property type="protein sequence ID" value="XBS19122.1"/>
    <property type="molecule type" value="Genomic_DNA"/>
</dbReference>
<dbReference type="KEGG" id="mech:Q9L42_012170"/>
<sequence>MLAKFQILILCCLLLTETEAMAVKSLPEMRADFLRAEKLIRTDQDAEYFKLADSLTDYALYPYLHYQWLKKNLDQNKAIEDFLLAHHETRYAGLLKNLWLRQLAKHKNWTELIKHYRSSSSAELQCNYYRAKYNTGQKKTALVAAKKLWVVGHSQPANCDPLFDVLMKSKYFTRDMVWRRFQAALGKGRVQLANYVKGLMGKKDRAAAELWLKVHREPQLVKKPDWHQGYRQAGLIFAHAVERIDRKNSIKAAEVWDQHKDKYTIPQYRVDQIERRLALGLAFRRDARAYSRLEKLNKSDQAVREWRVRAALTEQHWPHVAAALDKLDVKEKQQANWQYWRARSYDQDGKHQQALQLFNQLAGDRSFYGFLSAYKLNQEIRIGDRPISVSATEIAELASHKDFQMIEELRAIDRNQEAKRQWWYAVSRLKKNDILVAAKLAQHWQWDQVAIFTIAKAKYWDDVDLRFPVKYLDQVKVNARLHELDPAIVFGLIRRESAFNEKARSPVGARGLMQIMPRTGRQIARDLKEQWRSAQSLFNPEVNVKYGTYYYKKLLQQFNGHYALAAAAYNAGPHRVEGWLPDENAVAADIWIETIPFKETRAYVSAVLTYALIYQQRMQRNMLKIKDFMRDILPN</sequence>
<dbReference type="GO" id="GO:0042597">
    <property type="term" value="C:periplasmic space"/>
    <property type="evidence" value="ECO:0007669"/>
    <property type="project" value="InterPro"/>
</dbReference>
<feature type="domain" description="Lytic transglycosylase superhelical linker" evidence="5">
    <location>
        <begin position="397"/>
        <end position="463"/>
    </location>
</feature>
<dbReference type="Proteomes" id="UP001225378">
    <property type="component" value="Chromosome"/>
</dbReference>
<dbReference type="AlphaFoldDB" id="A0AAU7NQ76"/>
<organism evidence="6 7">
    <name type="scientific">Methylomarinum roseum</name>
    <dbReference type="NCBI Taxonomy" id="3067653"/>
    <lineage>
        <taxon>Bacteria</taxon>
        <taxon>Pseudomonadati</taxon>
        <taxon>Pseudomonadota</taxon>
        <taxon>Gammaproteobacteria</taxon>
        <taxon>Methylococcales</taxon>
        <taxon>Methylococcaceae</taxon>
        <taxon>Methylomarinum</taxon>
    </lineage>
</organism>
<dbReference type="Gene3D" id="1.25.20.10">
    <property type="entry name" value="Bacterial muramidases"/>
    <property type="match status" value="1"/>
</dbReference>
<dbReference type="CDD" id="cd13401">
    <property type="entry name" value="Slt70-like"/>
    <property type="match status" value="1"/>
</dbReference>
<keyword evidence="7" id="KW-1185">Reference proteome</keyword>
<dbReference type="InterPro" id="IPR008258">
    <property type="entry name" value="Transglycosylase_SLT_dom_1"/>
</dbReference>
<evidence type="ECO:0000259" key="4">
    <source>
        <dbReference type="Pfam" id="PF01464"/>
    </source>
</evidence>
<evidence type="ECO:0000256" key="3">
    <source>
        <dbReference type="SAM" id="SignalP"/>
    </source>
</evidence>
<dbReference type="InterPro" id="IPR037061">
    <property type="entry name" value="Lytic_TGlycoase_superhlx_L_sf"/>
</dbReference>
<dbReference type="InterPro" id="IPR012289">
    <property type="entry name" value="Lytic_TGlycosylase_superhlx_L"/>
</dbReference>
<dbReference type="InterPro" id="IPR008939">
    <property type="entry name" value="Lytic_TGlycosylase_superhlx_U"/>
</dbReference>
<proteinExistence type="inferred from homology"/>
<dbReference type="InterPro" id="IPR023346">
    <property type="entry name" value="Lysozyme-like_dom_sf"/>
</dbReference>
<dbReference type="PANTHER" id="PTHR37423:SF5">
    <property type="entry name" value="SOLUBLE LYTIC MUREIN TRANSGLYCOSYLASE"/>
    <property type="match status" value="1"/>
</dbReference>
<feature type="chain" id="PRO_5043638783" evidence="3">
    <location>
        <begin position="23"/>
        <end position="635"/>
    </location>
</feature>
<gene>
    <name evidence="6" type="ORF">Q9L42_012170</name>
</gene>
<dbReference type="Gene3D" id="1.10.1240.20">
    <property type="entry name" value="Lytic transglycosylase, superhelical linker domain"/>
    <property type="match status" value="1"/>
</dbReference>
<evidence type="ECO:0000259" key="5">
    <source>
        <dbReference type="Pfam" id="PF14718"/>
    </source>
</evidence>
<name>A0AAU7NQ76_9GAMM</name>
<dbReference type="RefSeq" id="WP_349431135.1">
    <property type="nucleotide sequence ID" value="NZ_CP157743.1"/>
</dbReference>
<dbReference type="Pfam" id="PF01464">
    <property type="entry name" value="SLT"/>
    <property type="match status" value="1"/>
</dbReference>
<evidence type="ECO:0000313" key="6">
    <source>
        <dbReference type="EMBL" id="XBS19122.1"/>
    </source>
</evidence>
<feature type="domain" description="Transglycosylase SLT" evidence="4">
    <location>
        <begin position="481"/>
        <end position="587"/>
    </location>
</feature>
<accession>A0AAU7NQ76</accession>
<keyword evidence="2 3" id="KW-0732">Signal</keyword>